<evidence type="ECO:0000256" key="1">
    <source>
        <dbReference type="SAM" id="Phobius"/>
    </source>
</evidence>
<feature type="transmembrane region" description="Helical" evidence="1">
    <location>
        <begin position="7"/>
        <end position="28"/>
    </location>
</feature>
<feature type="transmembrane region" description="Helical" evidence="1">
    <location>
        <begin position="34"/>
        <end position="53"/>
    </location>
</feature>
<protein>
    <submittedName>
        <fullName evidence="2">Uncharacterized protein</fullName>
    </submittedName>
</protein>
<keyword evidence="1" id="KW-1133">Transmembrane helix</keyword>
<dbReference type="RefSeq" id="WP_169823801.1">
    <property type="nucleotide sequence ID" value="NZ_FMKA01000074.1"/>
</dbReference>
<name>A0A1D3TZE0_9FIRM</name>
<organism evidence="2 3">
    <name type="scientific">Anaerobium acetethylicum</name>
    <dbReference type="NCBI Taxonomy" id="1619234"/>
    <lineage>
        <taxon>Bacteria</taxon>
        <taxon>Bacillati</taxon>
        <taxon>Bacillota</taxon>
        <taxon>Clostridia</taxon>
        <taxon>Lachnospirales</taxon>
        <taxon>Lachnospiraceae</taxon>
        <taxon>Anaerobium</taxon>
    </lineage>
</organism>
<keyword evidence="3" id="KW-1185">Reference proteome</keyword>
<keyword evidence="1" id="KW-0472">Membrane</keyword>
<reference evidence="2 3" key="1">
    <citation type="submission" date="2016-09" db="EMBL/GenBank/DDBJ databases">
        <authorList>
            <person name="Capua I."/>
            <person name="De Benedictis P."/>
            <person name="Joannis T."/>
            <person name="Lombin L.H."/>
            <person name="Cattoli G."/>
        </authorList>
    </citation>
    <scope>NUCLEOTIDE SEQUENCE [LARGE SCALE GENOMIC DNA]</scope>
    <source>
        <strain evidence="2 3">GluBS11</strain>
    </source>
</reference>
<evidence type="ECO:0000313" key="2">
    <source>
        <dbReference type="EMBL" id="SCP99934.1"/>
    </source>
</evidence>
<keyword evidence="1" id="KW-0812">Transmembrane</keyword>
<proteinExistence type="predicted"/>
<dbReference type="STRING" id="1619234.SAMN05421730_10745"/>
<dbReference type="AlphaFoldDB" id="A0A1D3TZE0"/>
<dbReference type="EMBL" id="FMKA01000074">
    <property type="protein sequence ID" value="SCP99934.1"/>
    <property type="molecule type" value="Genomic_DNA"/>
</dbReference>
<gene>
    <name evidence="2" type="ORF">SAMN05421730_10745</name>
</gene>
<dbReference type="Proteomes" id="UP000199315">
    <property type="component" value="Unassembled WGS sequence"/>
</dbReference>
<sequence length="58" mass="6459">MIKNIIIKIGCVLLMILKGIVWSVLAVLKLSLEFLKVTLLLFGLVMRVFLAFVRVGTA</sequence>
<evidence type="ECO:0000313" key="3">
    <source>
        <dbReference type="Proteomes" id="UP000199315"/>
    </source>
</evidence>
<accession>A0A1D3TZE0</accession>